<organism evidence="2 3">
    <name type="scientific">Melipona quadrifasciata</name>
    <dbReference type="NCBI Taxonomy" id="166423"/>
    <lineage>
        <taxon>Eukaryota</taxon>
        <taxon>Metazoa</taxon>
        <taxon>Ecdysozoa</taxon>
        <taxon>Arthropoda</taxon>
        <taxon>Hexapoda</taxon>
        <taxon>Insecta</taxon>
        <taxon>Pterygota</taxon>
        <taxon>Neoptera</taxon>
        <taxon>Endopterygota</taxon>
        <taxon>Hymenoptera</taxon>
        <taxon>Apocrita</taxon>
        <taxon>Aculeata</taxon>
        <taxon>Apoidea</taxon>
        <taxon>Anthophila</taxon>
        <taxon>Apidae</taxon>
        <taxon>Melipona</taxon>
    </lineage>
</organism>
<sequence>MPVKLQYVSRELMRPDMAHLLQILNKKIFWHTNFKPPRISLPYLAYFVSFTNKNFSIPNRTKVFTIIHCLPAKVNNAIYGLVHLTVLSQNSCNSLQLFLETSIIVSVKFWTKEKNKEKKMVRGLPQWTKTLSFPARVSPQRPAKESKGFHVSPSASPTSPPSPINDNMDKAPIITDEITVCCYTLRASTIR</sequence>
<dbReference type="OrthoDB" id="7688744at2759"/>
<name>A0A0M8ZRI9_9HYME</name>
<proteinExistence type="predicted"/>
<keyword evidence="3" id="KW-1185">Reference proteome</keyword>
<evidence type="ECO:0000313" key="3">
    <source>
        <dbReference type="Proteomes" id="UP000053105"/>
    </source>
</evidence>
<dbReference type="STRING" id="166423.A0A0M8ZRI9"/>
<dbReference type="AlphaFoldDB" id="A0A0M8ZRI9"/>
<dbReference type="Proteomes" id="UP000053105">
    <property type="component" value="Unassembled WGS sequence"/>
</dbReference>
<gene>
    <name evidence="2" type="ORF">WN51_03992</name>
</gene>
<dbReference type="EMBL" id="KQ435922">
    <property type="protein sequence ID" value="KOX68506.1"/>
    <property type="molecule type" value="Genomic_DNA"/>
</dbReference>
<protein>
    <submittedName>
        <fullName evidence="2">Uncharacterized protein</fullName>
    </submittedName>
</protein>
<reference evidence="2 3" key="1">
    <citation type="submission" date="2015-07" db="EMBL/GenBank/DDBJ databases">
        <title>The genome of Melipona quadrifasciata.</title>
        <authorList>
            <person name="Pan H."/>
            <person name="Kapheim K."/>
        </authorList>
    </citation>
    <scope>NUCLEOTIDE SEQUENCE [LARGE SCALE GENOMIC DNA]</scope>
    <source>
        <strain evidence="2">0111107301</strain>
        <tissue evidence="2">Whole body</tissue>
    </source>
</reference>
<accession>A0A0M8ZRI9</accession>
<evidence type="ECO:0000256" key="1">
    <source>
        <dbReference type="SAM" id="MobiDB-lite"/>
    </source>
</evidence>
<evidence type="ECO:0000313" key="2">
    <source>
        <dbReference type="EMBL" id="KOX68506.1"/>
    </source>
</evidence>
<feature type="region of interest" description="Disordered" evidence="1">
    <location>
        <begin position="137"/>
        <end position="169"/>
    </location>
</feature>